<reference evidence="3 4" key="1">
    <citation type="submission" date="2023-09" db="EMBL/GenBank/DDBJ databases">
        <authorList>
            <person name="Rey-Velasco X."/>
        </authorList>
    </citation>
    <scope>NUCLEOTIDE SEQUENCE [LARGE SCALE GENOMIC DNA]</scope>
    <source>
        <strain evidence="3 4">W409</strain>
    </source>
</reference>
<dbReference type="Gene3D" id="3.40.800.20">
    <property type="entry name" value="Histone deacetylase domain"/>
    <property type="match status" value="1"/>
</dbReference>
<name>A0AAW8R5S5_9ALTE</name>
<dbReference type="InterPro" id="IPR000286">
    <property type="entry name" value="HDACs"/>
</dbReference>
<dbReference type="GO" id="GO:0040029">
    <property type="term" value="P:epigenetic regulation of gene expression"/>
    <property type="evidence" value="ECO:0007669"/>
    <property type="project" value="TreeGrafter"/>
</dbReference>
<dbReference type="PANTHER" id="PTHR10625:SF10">
    <property type="entry name" value="HISTONE DEACETYLASE HDAC1"/>
    <property type="match status" value="1"/>
</dbReference>
<dbReference type="PRINTS" id="PR01270">
    <property type="entry name" value="HDASUPER"/>
</dbReference>
<dbReference type="GO" id="GO:0004407">
    <property type="term" value="F:histone deacetylase activity"/>
    <property type="evidence" value="ECO:0007669"/>
    <property type="project" value="TreeGrafter"/>
</dbReference>
<dbReference type="Pfam" id="PF00850">
    <property type="entry name" value="Hist_deacetyl"/>
    <property type="match status" value="1"/>
</dbReference>
<accession>A0AAW8R5S5</accession>
<dbReference type="AlphaFoldDB" id="A0AAW8R5S5"/>
<sequence>MSLTFISSPKCLLHDMDPEHPEQPARLHSINDQLIASGVELALQFIDAQPASLAQICRAHDRKFVDDVIRKAPEEGHRWLDDDTLMMPHSLDAALYAAGAGINAVDLVMGDEADAVFCAVRPPGHHAEYAKSGGFCIFNNVAVAARHAMAEHGLQRVAIIDFDVHHGNGTEDIFKDDERVMFCSSFQHPFYPFSGDKPTKAHIVNTPIPAGTKGDEYRELVQHWFDKLDKFKPELVLISAGFDAHAEDGLGHLRLVEADYEWITLQIKDIADKHCKGRIVSMLEGGYALSALSRSVVMHLKALLN</sequence>
<feature type="domain" description="Histone deacetylase" evidence="2">
    <location>
        <begin position="20"/>
        <end position="303"/>
    </location>
</feature>
<dbReference type="InterPro" id="IPR023696">
    <property type="entry name" value="Ureohydrolase_dom_sf"/>
</dbReference>
<organism evidence="3 4">
    <name type="scientific">Brumicola blandensis</name>
    <dbReference type="NCBI Taxonomy" id="3075611"/>
    <lineage>
        <taxon>Bacteria</taxon>
        <taxon>Pseudomonadati</taxon>
        <taxon>Pseudomonadota</taxon>
        <taxon>Gammaproteobacteria</taxon>
        <taxon>Alteromonadales</taxon>
        <taxon>Alteromonadaceae</taxon>
        <taxon>Brumicola</taxon>
    </lineage>
</organism>
<evidence type="ECO:0000256" key="1">
    <source>
        <dbReference type="ARBA" id="ARBA00005947"/>
    </source>
</evidence>
<dbReference type="Proteomes" id="UP001249020">
    <property type="component" value="Unassembled WGS sequence"/>
</dbReference>
<evidence type="ECO:0000259" key="2">
    <source>
        <dbReference type="Pfam" id="PF00850"/>
    </source>
</evidence>
<evidence type="ECO:0000313" key="4">
    <source>
        <dbReference type="Proteomes" id="UP001249020"/>
    </source>
</evidence>
<protein>
    <submittedName>
        <fullName evidence="3">Histone deacetylase family protein</fullName>
    </submittedName>
</protein>
<comment type="similarity">
    <text evidence="1">Belongs to the histone deacetylase family.</text>
</comment>
<dbReference type="SUPFAM" id="SSF52768">
    <property type="entry name" value="Arginase/deacetylase"/>
    <property type="match status" value="1"/>
</dbReference>
<dbReference type="PANTHER" id="PTHR10625">
    <property type="entry name" value="HISTONE DEACETYLASE HDAC1-RELATED"/>
    <property type="match status" value="1"/>
</dbReference>
<proteinExistence type="inferred from homology"/>
<dbReference type="EMBL" id="JAVRIE010000004">
    <property type="protein sequence ID" value="MDT0583170.1"/>
    <property type="molecule type" value="Genomic_DNA"/>
</dbReference>
<dbReference type="InterPro" id="IPR037138">
    <property type="entry name" value="His_deacetylse_dom_sf"/>
</dbReference>
<evidence type="ECO:0000313" key="3">
    <source>
        <dbReference type="EMBL" id="MDT0583170.1"/>
    </source>
</evidence>
<keyword evidence="4" id="KW-1185">Reference proteome</keyword>
<gene>
    <name evidence="3" type="ORF">RM544_11525</name>
</gene>
<dbReference type="CDD" id="cd11599">
    <property type="entry name" value="HDAC_classII_2"/>
    <property type="match status" value="1"/>
</dbReference>
<dbReference type="InterPro" id="IPR023801">
    <property type="entry name" value="His_deacetylse_dom"/>
</dbReference>
<dbReference type="RefSeq" id="WP_311361938.1">
    <property type="nucleotide sequence ID" value="NZ_JAVRIE010000004.1"/>
</dbReference>
<comment type="caution">
    <text evidence="3">The sequence shown here is derived from an EMBL/GenBank/DDBJ whole genome shotgun (WGS) entry which is preliminary data.</text>
</comment>